<dbReference type="AlphaFoldDB" id="A0A8H6XA56"/>
<evidence type="ECO:0000313" key="1">
    <source>
        <dbReference type="EMBL" id="KAF7336754.1"/>
    </source>
</evidence>
<dbReference type="EMBL" id="JACAZI010000022">
    <property type="protein sequence ID" value="KAF7336754.1"/>
    <property type="molecule type" value="Genomic_DNA"/>
</dbReference>
<keyword evidence="2" id="KW-1185">Reference proteome</keyword>
<evidence type="ECO:0000313" key="2">
    <source>
        <dbReference type="Proteomes" id="UP000620124"/>
    </source>
</evidence>
<proteinExistence type="predicted"/>
<organism evidence="1 2">
    <name type="scientific">Mycena venus</name>
    <dbReference type="NCBI Taxonomy" id="2733690"/>
    <lineage>
        <taxon>Eukaryota</taxon>
        <taxon>Fungi</taxon>
        <taxon>Dikarya</taxon>
        <taxon>Basidiomycota</taxon>
        <taxon>Agaricomycotina</taxon>
        <taxon>Agaricomycetes</taxon>
        <taxon>Agaricomycetidae</taxon>
        <taxon>Agaricales</taxon>
        <taxon>Marasmiineae</taxon>
        <taxon>Mycenaceae</taxon>
        <taxon>Mycena</taxon>
    </lineage>
</organism>
<name>A0A8H6XA56_9AGAR</name>
<accession>A0A8H6XA56</accession>
<comment type="caution">
    <text evidence="1">The sequence shown here is derived from an EMBL/GenBank/DDBJ whole genome shotgun (WGS) entry which is preliminary data.</text>
</comment>
<protein>
    <submittedName>
        <fullName evidence="1">Uncharacterized protein</fullName>
    </submittedName>
</protein>
<dbReference type="Proteomes" id="UP000620124">
    <property type="component" value="Unassembled WGS sequence"/>
</dbReference>
<dbReference type="OrthoDB" id="3011459at2759"/>
<gene>
    <name evidence="1" type="ORF">MVEN_02110600</name>
</gene>
<sequence>MSEQSSFSDSTGSTITPSVYSFYSARSTLSSTTTSSSVTAVSSSSTGSPLVIKAAHNNSIILLRAEEDLTLSEMRHRLREKFLGQEGVTLSEAFSLAYMIPASPGKGRNRSNSLSSASALSDTALMEKIATEADWVRLRSTLDHGAKLTMRVIDSAS</sequence>
<reference evidence="1" key="1">
    <citation type="submission" date="2020-05" db="EMBL/GenBank/DDBJ databases">
        <title>Mycena genomes resolve the evolution of fungal bioluminescence.</title>
        <authorList>
            <person name="Tsai I.J."/>
        </authorList>
    </citation>
    <scope>NUCLEOTIDE SEQUENCE</scope>
    <source>
        <strain evidence="1">CCC161011</strain>
    </source>
</reference>